<dbReference type="STRING" id="67003.A0A1X0NLG6"/>
<evidence type="ECO:0000313" key="3">
    <source>
        <dbReference type="Proteomes" id="UP000192257"/>
    </source>
</evidence>
<feature type="region of interest" description="Disordered" evidence="1">
    <location>
        <begin position="180"/>
        <end position="277"/>
    </location>
</feature>
<comment type="caution">
    <text evidence="2">The sequence shown here is derived from an EMBL/GenBank/DDBJ whole genome shotgun (WGS) entry which is preliminary data.</text>
</comment>
<dbReference type="RefSeq" id="XP_028879678.1">
    <property type="nucleotide sequence ID" value="XM_029029122.1"/>
</dbReference>
<accession>A0A1X0NLG6</accession>
<evidence type="ECO:0000256" key="1">
    <source>
        <dbReference type="SAM" id="MobiDB-lite"/>
    </source>
</evidence>
<dbReference type="VEuPathDB" id="TriTrypDB:TM35_000342240"/>
<feature type="region of interest" description="Disordered" evidence="1">
    <location>
        <begin position="818"/>
        <end position="889"/>
    </location>
</feature>
<evidence type="ECO:0000313" key="2">
    <source>
        <dbReference type="EMBL" id="ORC85612.1"/>
    </source>
</evidence>
<feature type="compositionally biased region" description="Polar residues" evidence="1">
    <location>
        <begin position="872"/>
        <end position="881"/>
    </location>
</feature>
<feature type="compositionally biased region" description="Basic and acidic residues" evidence="1">
    <location>
        <begin position="535"/>
        <end position="549"/>
    </location>
</feature>
<name>A0A1X0NLG6_9TRYP</name>
<feature type="compositionally biased region" description="Basic and acidic residues" evidence="1">
    <location>
        <begin position="648"/>
        <end position="658"/>
    </location>
</feature>
<gene>
    <name evidence="2" type="ORF">TM35_000342240</name>
</gene>
<dbReference type="OrthoDB" id="262894at2759"/>
<feature type="compositionally biased region" description="Polar residues" evidence="1">
    <location>
        <begin position="525"/>
        <end position="534"/>
    </location>
</feature>
<keyword evidence="3" id="KW-1185">Reference proteome</keyword>
<feature type="region of interest" description="Disordered" evidence="1">
    <location>
        <begin position="428"/>
        <end position="496"/>
    </location>
</feature>
<feature type="compositionally biased region" description="Basic and acidic residues" evidence="1">
    <location>
        <begin position="180"/>
        <end position="189"/>
    </location>
</feature>
<feature type="compositionally biased region" description="Basic and acidic residues" evidence="1">
    <location>
        <begin position="587"/>
        <end position="614"/>
    </location>
</feature>
<feature type="compositionally biased region" description="Polar residues" evidence="1">
    <location>
        <begin position="659"/>
        <end position="683"/>
    </location>
</feature>
<dbReference type="EMBL" id="NBCO01000034">
    <property type="protein sequence ID" value="ORC85612.1"/>
    <property type="molecule type" value="Genomic_DNA"/>
</dbReference>
<feature type="compositionally biased region" description="Polar residues" evidence="1">
    <location>
        <begin position="840"/>
        <end position="852"/>
    </location>
</feature>
<feature type="compositionally biased region" description="Polar residues" evidence="1">
    <location>
        <begin position="764"/>
        <end position="776"/>
    </location>
</feature>
<feature type="compositionally biased region" description="Basic and acidic residues" evidence="1">
    <location>
        <begin position="695"/>
        <end position="717"/>
    </location>
</feature>
<organism evidence="2 3">
    <name type="scientific">Trypanosoma theileri</name>
    <dbReference type="NCBI Taxonomy" id="67003"/>
    <lineage>
        <taxon>Eukaryota</taxon>
        <taxon>Discoba</taxon>
        <taxon>Euglenozoa</taxon>
        <taxon>Kinetoplastea</taxon>
        <taxon>Metakinetoplastina</taxon>
        <taxon>Trypanosomatida</taxon>
        <taxon>Trypanosomatidae</taxon>
        <taxon>Trypanosoma</taxon>
    </lineage>
</organism>
<protein>
    <submittedName>
        <fullName evidence="2">Uncharacterized protein</fullName>
    </submittedName>
</protein>
<reference evidence="2 3" key="1">
    <citation type="submission" date="2017-03" db="EMBL/GenBank/DDBJ databases">
        <title>An alternative strategy for trypanosome survival in the mammalian bloodstream revealed through genome and transcriptome analysis of the ubiquitous bovine parasite Trypanosoma (Megatrypanum) theileri.</title>
        <authorList>
            <person name="Kelly S."/>
            <person name="Ivens A."/>
            <person name="Mott A."/>
            <person name="O'Neill E."/>
            <person name="Emms D."/>
            <person name="Macleod O."/>
            <person name="Voorheis P."/>
            <person name="Matthews J."/>
            <person name="Matthews K."/>
            <person name="Carrington M."/>
        </authorList>
    </citation>
    <scope>NUCLEOTIDE SEQUENCE [LARGE SCALE GENOMIC DNA]</scope>
    <source>
        <strain evidence="2">Edinburgh</strain>
    </source>
</reference>
<dbReference type="Proteomes" id="UP000192257">
    <property type="component" value="Unassembled WGS sequence"/>
</dbReference>
<feature type="compositionally biased region" description="Polar residues" evidence="1">
    <location>
        <begin position="235"/>
        <end position="272"/>
    </location>
</feature>
<feature type="region of interest" description="Disordered" evidence="1">
    <location>
        <begin position="510"/>
        <end position="784"/>
    </location>
</feature>
<feature type="compositionally biased region" description="Polar residues" evidence="1">
    <location>
        <begin position="485"/>
        <end position="496"/>
    </location>
</feature>
<proteinExistence type="predicted"/>
<dbReference type="AlphaFoldDB" id="A0A1X0NLG6"/>
<feature type="compositionally biased region" description="Low complexity" evidence="1">
    <location>
        <begin position="732"/>
        <end position="744"/>
    </location>
</feature>
<feature type="compositionally biased region" description="Low complexity" evidence="1">
    <location>
        <begin position="616"/>
        <end position="637"/>
    </location>
</feature>
<dbReference type="GeneID" id="39988902"/>
<sequence length="889" mass="99986">MISLNFTLYRFVSDPAGFHNLPNLDSLPFLCEWAPLPRNAHSHSHSQFYSRGRSGSTAPAVFAPAGDSMALGLSGHNASLELDPDTDVIAFVVRAVHQHKPESVLARGTLDPVPFIGRPLKSYAIKLRDAAGDVVGRLLFSMEVREAYQFERPVEVTAVSGTSVEANRLRKDRKTIEDIVKNENKEKKSGGINGNSNGIGDNNTNSKENNDKDRINTNLDHITGSMPYKTKDISSKSPPYSATTQCNSLETSPSRDNSQNRGSTNIPGNISVNGVKKKDEKKSDRLLIDIERVIIKKEAINLDNPAPLLLGGMYYAKVRYGENTLCTPAVECRSPKEIVYSSRVSFEEIPDSGDKIRFSIWEDERQVAGFSLDPSKFRVTLGGHKEYSIPFRYYPTRQAASLEVTVHRVNSELKNDNDNDVGLVAKRDASTRQPSPEQQEEEEALEPPPSLPTPGTVKYEDKRETPLQTNTPSLASRVEDKISSAPHSLSSRETSNIGHVLSAKDYVRKRYSSPTVRQSHWDNGVQKSSDSNIRNQEKEKPIQDYKEEQQQQSQQHNEDRNQSNMTVPPSPKVMLDARQQQEEEEEQQQKQHERYNHSIQQKQKEQELLKKEEAEQQQQQQQQRRRPQPQSQSQSQRRTGDALLSRIRQSERRNDSENVNRVQAFLNQISQSGNRSSSATRQPTEGLEVPQLTPGRREPSSKLYRTADEMRWSERNHTPLRSHHSGPGGAGPNPNRPNSGRQPSEWNTSDIDGRSRSRMAWQQRIASVSETPSDRASASGIADSRERLADSLLSRLERPPGFRTSLMEEWLEWREARGSARVSRASSTHSTFSRDDSIASIASRNRATSPLPTKTVADAAEQRPYQPVYTYRSPSTRSSLSGRPPMPMR</sequence>
<feature type="compositionally biased region" description="Low complexity" evidence="1">
    <location>
        <begin position="194"/>
        <end position="203"/>
    </location>
</feature>